<feature type="non-terminal residue" evidence="1">
    <location>
        <position position="67"/>
    </location>
</feature>
<dbReference type="Gene3D" id="3.40.190.10">
    <property type="entry name" value="Periplasmic binding protein-like II"/>
    <property type="match status" value="1"/>
</dbReference>
<evidence type="ECO:0008006" key="2">
    <source>
        <dbReference type="Google" id="ProtNLM"/>
    </source>
</evidence>
<dbReference type="AlphaFoldDB" id="A0A0B6YLN7"/>
<gene>
    <name evidence="1" type="primary">ORF28314</name>
</gene>
<name>A0A0B6YLN7_9EUPU</name>
<evidence type="ECO:0000313" key="1">
    <source>
        <dbReference type="EMBL" id="CEK56701.1"/>
    </source>
</evidence>
<organism evidence="1">
    <name type="scientific">Arion vulgaris</name>
    <dbReference type="NCBI Taxonomy" id="1028688"/>
    <lineage>
        <taxon>Eukaryota</taxon>
        <taxon>Metazoa</taxon>
        <taxon>Spiralia</taxon>
        <taxon>Lophotrochozoa</taxon>
        <taxon>Mollusca</taxon>
        <taxon>Gastropoda</taxon>
        <taxon>Heterobranchia</taxon>
        <taxon>Euthyneura</taxon>
        <taxon>Panpulmonata</taxon>
        <taxon>Eupulmonata</taxon>
        <taxon>Stylommatophora</taxon>
        <taxon>Helicina</taxon>
        <taxon>Arionoidea</taxon>
        <taxon>Arionidae</taxon>
        <taxon>Arion</taxon>
    </lineage>
</organism>
<protein>
    <recommendedName>
        <fullName evidence="2">Ionotropic glutamate receptor L-glutamate and glycine-binding domain-containing protein</fullName>
    </recommendedName>
</protein>
<dbReference type="EMBL" id="HACG01009836">
    <property type="protein sequence ID" value="CEK56701.1"/>
    <property type="molecule type" value="Transcribed_RNA"/>
</dbReference>
<sequence>PIVNIEVPPTQNQVSNDDVFSKVEVLKIATKQTDPFIIKQGNDYTGFSYDLLVYLSEKVGFQYEIFE</sequence>
<accession>A0A0B6YLN7</accession>
<dbReference type="SUPFAM" id="SSF53850">
    <property type="entry name" value="Periplasmic binding protein-like II"/>
    <property type="match status" value="1"/>
</dbReference>
<reference evidence="1" key="1">
    <citation type="submission" date="2014-12" db="EMBL/GenBank/DDBJ databases">
        <title>Insight into the proteome of Arion vulgaris.</title>
        <authorList>
            <person name="Aradska J."/>
            <person name="Bulat T."/>
            <person name="Smidak R."/>
            <person name="Sarate P."/>
            <person name="Gangsoo J."/>
            <person name="Sialana F."/>
            <person name="Bilban M."/>
            <person name="Lubec G."/>
        </authorList>
    </citation>
    <scope>NUCLEOTIDE SEQUENCE</scope>
    <source>
        <tissue evidence="1">Skin</tissue>
    </source>
</reference>
<proteinExistence type="predicted"/>
<feature type="non-terminal residue" evidence="1">
    <location>
        <position position="1"/>
    </location>
</feature>